<comment type="similarity">
    <text evidence="1">Belongs to the bacterial solute-binding protein 3 family.</text>
</comment>
<evidence type="ECO:0000256" key="2">
    <source>
        <dbReference type="ARBA" id="ARBA00022729"/>
    </source>
</evidence>
<dbReference type="EMBL" id="ABNOCX020000016">
    <property type="protein sequence ID" value="EML7084746.1"/>
    <property type="molecule type" value="Genomic_DNA"/>
</dbReference>
<evidence type="ECO:0000256" key="1">
    <source>
        <dbReference type="ARBA" id="ARBA00010333"/>
    </source>
</evidence>
<sequence length="224" mass="24769">MPSSSSMRFAINLGNALLAEQSATGELQGLTVNLARRIARSCQQTERLKPYSAAKRIVEDAPNNQWDIAFLAVDPARENELCFTTPYLTIDCTLLVRRCSEVSSVKEMDREGVTINVGKDSAYSLPLMRTLKHARLNEYPTTQQALSAFLAGEGDMVANIRQLLEAAALQNGAVRLLPDNYSQIQQAICVPRTAPQYFEQVEALVAQWQQDGTLAALVARYIYA</sequence>
<keyword evidence="2" id="KW-0732">Signal</keyword>
<dbReference type="SMART" id="SM00062">
    <property type="entry name" value="PBPb"/>
    <property type="match status" value="1"/>
</dbReference>
<dbReference type="PANTHER" id="PTHR35936">
    <property type="entry name" value="MEMBRANE-BOUND LYTIC MUREIN TRANSGLYCOSYLASE F"/>
    <property type="match status" value="1"/>
</dbReference>
<evidence type="ECO:0000259" key="3">
    <source>
        <dbReference type="SMART" id="SM00062"/>
    </source>
</evidence>
<organism evidence="4">
    <name type="scientific">Klebsiella oxytoca</name>
    <dbReference type="NCBI Taxonomy" id="571"/>
    <lineage>
        <taxon>Bacteria</taxon>
        <taxon>Pseudomonadati</taxon>
        <taxon>Pseudomonadota</taxon>
        <taxon>Gammaproteobacteria</taxon>
        <taxon>Enterobacterales</taxon>
        <taxon>Enterobacteriaceae</taxon>
        <taxon>Klebsiella/Raoultella group</taxon>
        <taxon>Klebsiella</taxon>
    </lineage>
</organism>
<reference evidence="4" key="1">
    <citation type="submission" date="2024-02" db="EMBL/GenBank/DDBJ databases">
        <authorList>
            <consortium name="Clinical and Environmental Microbiology Branch: Whole genome sequencing antimicrobial resistance pathogens in the healthcare setting"/>
        </authorList>
    </citation>
    <scope>NUCLEOTIDE SEQUENCE</scope>
    <source>
        <strain evidence="4">2023BB-00086</strain>
    </source>
</reference>
<accession>A0AAI9GT63</accession>
<protein>
    <submittedName>
        <fullName evidence="4">Transporter substrate-binding domain-containing protein</fullName>
    </submittedName>
</protein>
<evidence type="ECO:0000313" key="4">
    <source>
        <dbReference type="EMBL" id="EML7084746.1"/>
    </source>
</evidence>
<feature type="domain" description="Solute-binding protein family 3/N-terminal" evidence="3">
    <location>
        <begin position="6"/>
        <end position="224"/>
    </location>
</feature>
<dbReference type="SUPFAM" id="SSF53850">
    <property type="entry name" value="Periplasmic binding protein-like II"/>
    <property type="match status" value="1"/>
</dbReference>
<comment type="caution">
    <text evidence="4">The sequence shown here is derived from an EMBL/GenBank/DDBJ whole genome shotgun (WGS) entry which is preliminary data.</text>
</comment>
<proteinExistence type="inferred from homology"/>
<dbReference type="RefSeq" id="WP_142448426.1">
    <property type="nucleotide sequence ID" value="NZ_CABGIA010000023.1"/>
</dbReference>
<name>A0AAI9GT63_KLEOX</name>
<dbReference type="Pfam" id="PF00497">
    <property type="entry name" value="SBP_bac_3"/>
    <property type="match status" value="1"/>
</dbReference>
<dbReference type="AlphaFoldDB" id="A0AAI9GT63"/>
<dbReference type="InterPro" id="IPR001638">
    <property type="entry name" value="Solute-binding_3/MltF_N"/>
</dbReference>
<dbReference type="Gene3D" id="3.40.190.10">
    <property type="entry name" value="Periplasmic binding protein-like II"/>
    <property type="match status" value="2"/>
</dbReference>
<dbReference type="PANTHER" id="PTHR35936:SF17">
    <property type="entry name" value="ARGININE-BINDING EXTRACELLULAR PROTEIN ARTP"/>
    <property type="match status" value="1"/>
</dbReference>
<gene>
    <name evidence="4" type="ORF">RYF40_005254</name>
</gene>